<protein>
    <recommendedName>
        <fullName evidence="1">YokE-like PH domain-containing protein</fullName>
    </recommendedName>
</protein>
<comment type="caution">
    <text evidence="2">The sequence shown here is derived from an EMBL/GenBank/DDBJ whole genome shotgun (WGS) entry which is preliminary data.</text>
</comment>
<proteinExistence type="predicted"/>
<keyword evidence="3" id="KW-1185">Reference proteome</keyword>
<feature type="domain" description="YokE-like PH" evidence="1">
    <location>
        <begin position="29"/>
        <end position="124"/>
    </location>
</feature>
<dbReference type="OrthoDB" id="669357at2"/>
<dbReference type="EMBL" id="SBII01000001">
    <property type="protein sequence ID" value="RWX03570.1"/>
    <property type="molecule type" value="Genomic_DNA"/>
</dbReference>
<dbReference type="AlphaFoldDB" id="A0A3S4T3T7"/>
<dbReference type="Proteomes" id="UP000287527">
    <property type="component" value="Unassembled WGS sequence"/>
</dbReference>
<reference evidence="2 3" key="1">
    <citation type="submission" date="2019-01" db="EMBL/GenBank/DDBJ databases">
        <title>Flavobacterium sp. nov.,isolated from freshwater.</title>
        <authorList>
            <person name="Zhang R."/>
            <person name="Du Z.-J."/>
        </authorList>
    </citation>
    <scope>NUCLEOTIDE SEQUENCE [LARGE SCALE GENOMIC DNA]</scope>
    <source>
        <strain evidence="2 3">1E403</strain>
    </source>
</reference>
<organism evidence="2 3">
    <name type="scientific">Flavobacterium cerinum</name>
    <dbReference type="NCBI Taxonomy" id="2502784"/>
    <lineage>
        <taxon>Bacteria</taxon>
        <taxon>Pseudomonadati</taxon>
        <taxon>Bacteroidota</taxon>
        <taxon>Flavobacteriia</taxon>
        <taxon>Flavobacteriales</taxon>
        <taxon>Flavobacteriaceae</taxon>
        <taxon>Flavobacterium</taxon>
    </lineage>
</organism>
<evidence type="ECO:0000313" key="3">
    <source>
        <dbReference type="Proteomes" id="UP000287527"/>
    </source>
</evidence>
<accession>A0A3S4T3T7</accession>
<dbReference type="Gene3D" id="2.30.29.50">
    <property type="entry name" value="Bacterial Pleckstrin homology domain"/>
    <property type="match status" value="1"/>
</dbReference>
<evidence type="ECO:0000259" key="1">
    <source>
        <dbReference type="Pfam" id="PF14470"/>
    </source>
</evidence>
<dbReference type="Pfam" id="PF14470">
    <property type="entry name" value="bPH_3"/>
    <property type="match status" value="1"/>
</dbReference>
<evidence type="ECO:0000313" key="2">
    <source>
        <dbReference type="EMBL" id="RWX03570.1"/>
    </source>
</evidence>
<dbReference type="InterPro" id="IPR039519">
    <property type="entry name" value="YokE-like_PH"/>
</dbReference>
<dbReference type="InterPro" id="IPR037063">
    <property type="entry name" value="PHb_sf"/>
</dbReference>
<dbReference type="RefSeq" id="WP_128388126.1">
    <property type="nucleotide sequence ID" value="NZ_SBII01000001.1"/>
</dbReference>
<sequence length="250" mass="28172">MKEHIKNFLNEEQDPKAVEKITSKLNDILMRGEEIGYIGVQKKPAINVFPDSIVLTNKRIIICKPKNLGLSMDFTDFPWTQVSATFVKENILGSEFSFTTTTDLTVSIDYIPKIQARKINTFAKEQLELLKEVHVPAQPESVYTEPQVTPEPAAVVEEAEEIEEVETEEVNDFAEIINNTGMQPAAPVYNEVPAQPAAPAQEKSGKDKTLSELSKEELFDKLQNYKKLLDNGLILQGEYDALKREILAYL</sequence>
<name>A0A3S4T3T7_9FLAO</name>
<gene>
    <name evidence="2" type="ORF">EPI11_01175</name>
</gene>